<sequence>MSDVRLIERWLPIAALGEESVRERRSMTALPPTYYLHVWWARRPLVASRAAILAALLPADADREKFMHALGILGDPIASRRRIDAAKRKGERFEGDAYSYPRAFNHVPTDEDRAFIASHTATESAVPKVLDPTAGGGSIPFEAFRLGLSSHANDLNPVAALIERATIEYPARFGDALKSEFERLARKFVERRESRLSPFFPSEPDSNAIPTNFIWARTIRCPHCDGLVPLSPNWRLAPDGTGVRLTPQIGMGPGSSGRVCDFEIVAKVADQSKGTVSDGDAICPFADCNRVVTGEEIKRQAQAGEMGEQLFCIVFKCRVETRTKTGKRGRDKWVRGYRAPRPEDDVSELVKAELDKRLAEWEALDVIPNEKYPEVSNDERPIQYGMPLWRDMFSARQLLGHGMAVEIFRDLVNEEEQKGLSEISRASLVYVALTIDKMLNYNSRMSVWMSTREVVANTFNRHDFAFCWSHAEIVPLIEGLGYDWAIEQTAKCIDELRKLIEGQDEARGGGLFDTLETHKRPEITITCKSGDSLDHIADSSVDAVVMDPPYYDNVMYAELSDFFYVWLKRTAGLVVPELFTRRLTDKDGEAVANPAKFSGQKGAKALAGRDYRDRMQRIFEECRRVLKPDGIMTLMFTHKASGAWDALTKGLIEAGFTITASWPINTEAEGSLHIKDKAAANSTIFLVCRPRVSAQSVEPAYWEDVEPLVAKAVRARVEEFQKAGIGGVDLYLASFGPALEEFSKHWPLKRGTPRPEPQSKRRRAQSELFEEEFDPYAVSPEDALEAARREVKTWRLNKLTHLRGKADLDPVTSWFVLAWDAFKAPVFAYDEALRLARAVGADLDRDIVGKLCEKKGSDLKLWDSAARSAKGTLGSADGSRAMIDAIHHIAQRARTRTIDNARDLLEEQHLLDEPAFLSALEAVLEVLPASKTFTKVNSTSEETEPAANDFEVLEKLRRLALSDKIDQPEQLRQLELELEEEAA</sequence>
<dbReference type="AlphaFoldDB" id="A0A2D2D1X9"/>
<dbReference type="SUPFAM" id="SSF53335">
    <property type="entry name" value="S-adenosyl-L-methionine-dependent methyltransferases"/>
    <property type="match status" value="2"/>
</dbReference>
<evidence type="ECO:0000313" key="2">
    <source>
        <dbReference type="EMBL" id="ATQ68859.1"/>
    </source>
</evidence>
<dbReference type="PROSITE" id="PS00092">
    <property type="entry name" value="N6_MTASE"/>
    <property type="match status" value="1"/>
</dbReference>
<dbReference type="GO" id="GO:0003676">
    <property type="term" value="F:nucleic acid binding"/>
    <property type="evidence" value="ECO:0007669"/>
    <property type="project" value="InterPro"/>
</dbReference>
<protein>
    <submittedName>
        <fullName evidence="2">DUF1156 domain-containing protein</fullName>
    </submittedName>
</protein>
<feature type="domain" description="DUF1156" evidence="1">
    <location>
        <begin position="10"/>
        <end position="60"/>
    </location>
</feature>
<dbReference type="Pfam" id="PF06634">
    <property type="entry name" value="DUF1156"/>
    <property type="match status" value="1"/>
</dbReference>
<dbReference type="Gene3D" id="3.40.50.150">
    <property type="entry name" value="Vaccinia Virus protein VP39"/>
    <property type="match status" value="1"/>
</dbReference>
<evidence type="ECO:0000259" key="1">
    <source>
        <dbReference type="Pfam" id="PF06634"/>
    </source>
</evidence>
<dbReference type="REBASE" id="223122">
    <property type="entry name" value="M.MtrOB3bORF13930P"/>
</dbReference>
<keyword evidence="3" id="KW-1185">Reference proteome</keyword>
<gene>
    <name evidence="2" type="ORF">CQW49_13930</name>
</gene>
<accession>A0A2D2D1X9</accession>
<dbReference type="Proteomes" id="UP000230709">
    <property type="component" value="Chromosome"/>
</dbReference>
<evidence type="ECO:0000313" key="3">
    <source>
        <dbReference type="Proteomes" id="UP000230709"/>
    </source>
</evidence>
<dbReference type="InterPro" id="IPR029063">
    <property type="entry name" value="SAM-dependent_MTases_sf"/>
</dbReference>
<dbReference type="EMBL" id="CP023737">
    <property type="protein sequence ID" value="ATQ68859.1"/>
    <property type="molecule type" value="Genomic_DNA"/>
</dbReference>
<reference evidence="3" key="1">
    <citation type="submission" date="2017-10" db="EMBL/GenBank/DDBJ databases">
        <title>Completed PacBio SMRT sequence of Methylosinus trichosporium OB3b reveals presence of a third large plasmid.</title>
        <authorList>
            <person name="Charles T.C."/>
            <person name="Lynch M.D.J."/>
            <person name="Heil J.R."/>
            <person name="Cheng J."/>
        </authorList>
    </citation>
    <scope>NUCLEOTIDE SEQUENCE [LARGE SCALE GENOMIC DNA]</scope>
    <source>
        <strain evidence="3">OB3b</strain>
    </source>
</reference>
<dbReference type="GO" id="GO:0008168">
    <property type="term" value="F:methyltransferase activity"/>
    <property type="evidence" value="ECO:0007669"/>
    <property type="project" value="InterPro"/>
</dbReference>
<name>A0A2D2D1X9_METT3</name>
<dbReference type="InterPro" id="IPR009537">
    <property type="entry name" value="DUF1156"/>
</dbReference>
<dbReference type="STRING" id="595536.GCA_000178815_02385"/>
<organism evidence="2 3">
    <name type="scientific">Methylosinus trichosporium (strain ATCC 35070 / NCIMB 11131 / UNIQEM 75 / OB3b)</name>
    <dbReference type="NCBI Taxonomy" id="595536"/>
    <lineage>
        <taxon>Bacteria</taxon>
        <taxon>Pseudomonadati</taxon>
        <taxon>Pseudomonadota</taxon>
        <taxon>Alphaproteobacteria</taxon>
        <taxon>Hyphomicrobiales</taxon>
        <taxon>Methylocystaceae</taxon>
        <taxon>Methylosinus</taxon>
    </lineage>
</organism>
<dbReference type="GO" id="GO:0032259">
    <property type="term" value="P:methylation"/>
    <property type="evidence" value="ECO:0007669"/>
    <property type="project" value="InterPro"/>
</dbReference>
<dbReference type="RefSeq" id="WP_003612117.1">
    <property type="nucleotide sequence ID" value="NZ_ADVE02000001.1"/>
</dbReference>
<dbReference type="InterPro" id="IPR002052">
    <property type="entry name" value="DNA_methylase_N6_adenine_CS"/>
</dbReference>
<dbReference type="KEGG" id="mtw:CQW49_13930"/>
<proteinExistence type="predicted"/>